<sequence>MKTRHKGRSGPPEPEAPWNEVVPGLWMGGHHWLDPAGQRHPVRVDAEFDLVVSLFTAPGHGPAPGVEHLVAEMPDAALDAARLAAVQALAECTATAVAAGRRVLVRCHSGYNRSGLVVAQALIELGAGSADAVRRVRERRSPWALNNEVFLAYLETGLDTARLLGSLDASGN</sequence>
<dbReference type="CDD" id="cd14494">
    <property type="entry name" value="PTP_DSP_cys"/>
    <property type="match status" value="1"/>
</dbReference>
<dbReference type="Gene3D" id="3.90.190.10">
    <property type="entry name" value="Protein tyrosine phosphatase superfamily"/>
    <property type="match status" value="1"/>
</dbReference>
<evidence type="ECO:0000259" key="1">
    <source>
        <dbReference type="PROSITE" id="PS50056"/>
    </source>
</evidence>
<dbReference type="SUPFAM" id="SSF52799">
    <property type="entry name" value="(Phosphotyrosine protein) phosphatases II"/>
    <property type="match status" value="1"/>
</dbReference>
<dbReference type="eggNOG" id="COG2453">
    <property type="taxonomic scope" value="Bacteria"/>
</dbReference>
<name>A0A066Z281_9ACTN</name>
<feature type="domain" description="Tyrosine specific protein phosphatases" evidence="1">
    <location>
        <begin position="80"/>
        <end position="151"/>
    </location>
</feature>
<proteinExistence type="predicted"/>
<evidence type="ECO:0000313" key="2">
    <source>
        <dbReference type="EMBL" id="KDN87888.1"/>
    </source>
</evidence>
<dbReference type="OrthoDB" id="5197106at2"/>
<dbReference type="EMBL" id="JNBY01000014">
    <property type="protein sequence ID" value="KDN87888.1"/>
    <property type="molecule type" value="Genomic_DNA"/>
</dbReference>
<gene>
    <name evidence="2" type="ORF">KCH_03010</name>
</gene>
<comment type="caution">
    <text evidence="2">The sequence shown here is derived from an EMBL/GenBank/DDBJ whole genome shotgun (WGS) entry which is preliminary data.</text>
</comment>
<dbReference type="InterPro" id="IPR000387">
    <property type="entry name" value="Tyr_Pase_dom"/>
</dbReference>
<dbReference type="HOGENOM" id="CLU_1585601_0_0_11"/>
<dbReference type="Proteomes" id="UP000027178">
    <property type="component" value="Unassembled WGS sequence"/>
</dbReference>
<protein>
    <submittedName>
        <fullName evidence="2">Conventional protein tyrosine phosphatase</fullName>
    </submittedName>
</protein>
<organism evidence="2 3">
    <name type="scientific">Kitasatospora cheerisanensis KCTC 2395</name>
    <dbReference type="NCBI Taxonomy" id="1348663"/>
    <lineage>
        <taxon>Bacteria</taxon>
        <taxon>Bacillati</taxon>
        <taxon>Actinomycetota</taxon>
        <taxon>Actinomycetes</taxon>
        <taxon>Kitasatosporales</taxon>
        <taxon>Streptomycetaceae</taxon>
        <taxon>Kitasatospora</taxon>
    </lineage>
</organism>
<dbReference type="PROSITE" id="PS50056">
    <property type="entry name" value="TYR_PHOSPHATASE_2"/>
    <property type="match status" value="1"/>
</dbReference>
<evidence type="ECO:0000313" key="3">
    <source>
        <dbReference type="Proteomes" id="UP000027178"/>
    </source>
</evidence>
<dbReference type="RefSeq" id="WP_035858276.1">
    <property type="nucleotide sequence ID" value="NZ_KK853997.1"/>
</dbReference>
<accession>A0A066Z281</accession>
<keyword evidence="3" id="KW-1185">Reference proteome</keyword>
<dbReference type="InterPro" id="IPR029021">
    <property type="entry name" value="Prot-tyrosine_phosphatase-like"/>
</dbReference>
<dbReference type="AlphaFoldDB" id="A0A066Z281"/>
<reference evidence="2 3" key="1">
    <citation type="submission" date="2014-05" db="EMBL/GenBank/DDBJ databases">
        <title>Draft Genome Sequence of Kitasatospora cheerisanensis KCTC 2395.</title>
        <authorList>
            <person name="Nam D.H."/>
        </authorList>
    </citation>
    <scope>NUCLEOTIDE SEQUENCE [LARGE SCALE GENOMIC DNA]</scope>
    <source>
        <strain evidence="2 3">KCTC 2395</strain>
    </source>
</reference>
<dbReference type="PATRIC" id="fig|1348663.4.peg.280"/>